<gene>
    <name evidence="1" type="ORF">KP79_PYT01067</name>
</gene>
<accession>A0A210QKZ1</accession>
<evidence type="ECO:0000313" key="1">
    <source>
        <dbReference type="EMBL" id="OWF49413.1"/>
    </source>
</evidence>
<organism evidence="1 2">
    <name type="scientific">Mizuhopecten yessoensis</name>
    <name type="common">Japanese scallop</name>
    <name type="synonym">Patinopecten yessoensis</name>
    <dbReference type="NCBI Taxonomy" id="6573"/>
    <lineage>
        <taxon>Eukaryota</taxon>
        <taxon>Metazoa</taxon>
        <taxon>Spiralia</taxon>
        <taxon>Lophotrochozoa</taxon>
        <taxon>Mollusca</taxon>
        <taxon>Bivalvia</taxon>
        <taxon>Autobranchia</taxon>
        <taxon>Pteriomorphia</taxon>
        <taxon>Pectinida</taxon>
        <taxon>Pectinoidea</taxon>
        <taxon>Pectinidae</taxon>
        <taxon>Mizuhopecten</taxon>
    </lineage>
</organism>
<evidence type="ECO:0000313" key="2">
    <source>
        <dbReference type="Proteomes" id="UP000242188"/>
    </source>
</evidence>
<dbReference type="EMBL" id="NEDP02003111">
    <property type="protein sequence ID" value="OWF49413.1"/>
    <property type="molecule type" value="Genomic_DNA"/>
</dbReference>
<keyword evidence="2" id="KW-1185">Reference proteome</keyword>
<reference evidence="1 2" key="1">
    <citation type="journal article" date="2017" name="Nat. Ecol. Evol.">
        <title>Scallop genome provides insights into evolution of bilaterian karyotype and development.</title>
        <authorList>
            <person name="Wang S."/>
            <person name="Zhang J."/>
            <person name="Jiao W."/>
            <person name="Li J."/>
            <person name="Xun X."/>
            <person name="Sun Y."/>
            <person name="Guo X."/>
            <person name="Huan P."/>
            <person name="Dong B."/>
            <person name="Zhang L."/>
            <person name="Hu X."/>
            <person name="Sun X."/>
            <person name="Wang J."/>
            <person name="Zhao C."/>
            <person name="Wang Y."/>
            <person name="Wang D."/>
            <person name="Huang X."/>
            <person name="Wang R."/>
            <person name="Lv J."/>
            <person name="Li Y."/>
            <person name="Zhang Z."/>
            <person name="Liu B."/>
            <person name="Lu W."/>
            <person name="Hui Y."/>
            <person name="Liang J."/>
            <person name="Zhou Z."/>
            <person name="Hou R."/>
            <person name="Li X."/>
            <person name="Liu Y."/>
            <person name="Li H."/>
            <person name="Ning X."/>
            <person name="Lin Y."/>
            <person name="Zhao L."/>
            <person name="Xing Q."/>
            <person name="Dou J."/>
            <person name="Li Y."/>
            <person name="Mao J."/>
            <person name="Guo H."/>
            <person name="Dou H."/>
            <person name="Li T."/>
            <person name="Mu C."/>
            <person name="Jiang W."/>
            <person name="Fu Q."/>
            <person name="Fu X."/>
            <person name="Miao Y."/>
            <person name="Liu J."/>
            <person name="Yu Q."/>
            <person name="Li R."/>
            <person name="Liao H."/>
            <person name="Li X."/>
            <person name="Kong Y."/>
            <person name="Jiang Z."/>
            <person name="Chourrout D."/>
            <person name="Li R."/>
            <person name="Bao Z."/>
        </authorList>
    </citation>
    <scope>NUCLEOTIDE SEQUENCE [LARGE SCALE GENOMIC DNA]</scope>
    <source>
        <strain evidence="1 2">PY_sf001</strain>
    </source>
</reference>
<name>A0A210QKZ1_MIZYE</name>
<comment type="caution">
    <text evidence="1">The sequence shown here is derived from an EMBL/GenBank/DDBJ whole genome shotgun (WGS) entry which is preliminary data.</text>
</comment>
<proteinExistence type="predicted"/>
<protein>
    <submittedName>
        <fullName evidence="1">Uncharacterized protein</fullName>
    </submittedName>
</protein>
<sequence>MMDHSTIQTMKKDIIKMSLFIQIMKCNKIWNLRSLEAGGKACPPYQMGHQLDPFWGASMGLPGIQWGLSWTLRRVEITMSFLQMEIKVILMRGQDHFLLDQGDQDLHIQDSDHQEIWTIDQLILREMGLLTGGSQTIMVHLRIWLVTFLQMTETSVKTLVQVMQIIDHKEEAHLDFMMALHMDAALVEEIDHLDLEMVPGMTGTGDGVKIYLVQITFENQNDIHMVEGEILGTEAQEIGGIVNGLEIPKEY</sequence>
<dbReference type="Proteomes" id="UP000242188">
    <property type="component" value="Unassembled WGS sequence"/>
</dbReference>
<dbReference type="AlphaFoldDB" id="A0A210QKZ1"/>